<evidence type="ECO:0000313" key="2">
    <source>
        <dbReference type="EMBL" id="KAK0653622.1"/>
    </source>
</evidence>
<dbReference type="AlphaFoldDB" id="A0AA39YL98"/>
<sequence length="232" mass="25069">MSQQRSGFVPSAPSSSARGTGYQSSVHIAPLITSSASLQGVTGQQSSGFAPHSAMPSAQGGRAQESSAGPMLPSTPIQGVAVGQDGSHNASNPPSMRVDLPTLQGFYNREQAAVEYSRMHSRYGNHLLSQVNFWKQTFNNLQGAYQQLQADHTALLTRYELAVTHNVDAGPIIMENMVLRRNIDQLQSGGIQPGQVGNFQETNEVTPIDDDPEYSDYSDYDCPDECCRDDAC</sequence>
<dbReference type="EMBL" id="JAUJDW010000026">
    <property type="protein sequence ID" value="KAK0653622.1"/>
    <property type="molecule type" value="Genomic_DNA"/>
</dbReference>
<accession>A0AA39YL98</accession>
<name>A0AA39YL98_9PEZI</name>
<evidence type="ECO:0000256" key="1">
    <source>
        <dbReference type="SAM" id="MobiDB-lite"/>
    </source>
</evidence>
<protein>
    <submittedName>
        <fullName evidence="2">Uncharacterized protein</fullName>
    </submittedName>
</protein>
<gene>
    <name evidence="2" type="ORF">DIS24_g5923</name>
</gene>
<feature type="region of interest" description="Disordered" evidence="1">
    <location>
        <begin position="1"/>
        <end position="22"/>
    </location>
</feature>
<feature type="region of interest" description="Disordered" evidence="1">
    <location>
        <begin position="39"/>
        <end position="96"/>
    </location>
</feature>
<reference evidence="2" key="1">
    <citation type="submission" date="2023-06" db="EMBL/GenBank/DDBJ databases">
        <title>Multi-omics analyses reveal the molecular pathogenesis toolkit of Lasiodiplodia hormozganensis, a cross-kingdom pathogen.</title>
        <authorList>
            <person name="Felix C."/>
            <person name="Meneses R."/>
            <person name="Goncalves M.F.M."/>
            <person name="Tilleman L."/>
            <person name="Duarte A.S."/>
            <person name="Jorrin-Novo J.V."/>
            <person name="Van De Peer Y."/>
            <person name="Deforce D."/>
            <person name="Van Nieuwerburgh F."/>
            <person name="Esteves A.C."/>
            <person name="Alves A."/>
        </authorList>
    </citation>
    <scope>NUCLEOTIDE SEQUENCE</scope>
    <source>
        <strain evidence="2">CBS 339.90</strain>
    </source>
</reference>
<evidence type="ECO:0000313" key="3">
    <source>
        <dbReference type="Proteomes" id="UP001175001"/>
    </source>
</evidence>
<feature type="region of interest" description="Disordered" evidence="1">
    <location>
        <begin position="193"/>
        <end position="214"/>
    </location>
</feature>
<comment type="caution">
    <text evidence="2">The sequence shown here is derived from an EMBL/GenBank/DDBJ whole genome shotgun (WGS) entry which is preliminary data.</text>
</comment>
<feature type="compositionally biased region" description="Polar residues" evidence="1">
    <location>
        <begin position="193"/>
        <end position="205"/>
    </location>
</feature>
<keyword evidence="3" id="KW-1185">Reference proteome</keyword>
<organism evidence="2 3">
    <name type="scientific">Lasiodiplodia hormozganensis</name>
    <dbReference type="NCBI Taxonomy" id="869390"/>
    <lineage>
        <taxon>Eukaryota</taxon>
        <taxon>Fungi</taxon>
        <taxon>Dikarya</taxon>
        <taxon>Ascomycota</taxon>
        <taxon>Pezizomycotina</taxon>
        <taxon>Dothideomycetes</taxon>
        <taxon>Dothideomycetes incertae sedis</taxon>
        <taxon>Botryosphaeriales</taxon>
        <taxon>Botryosphaeriaceae</taxon>
        <taxon>Lasiodiplodia</taxon>
    </lineage>
</organism>
<dbReference type="Proteomes" id="UP001175001">
    <property type="component" value="Unassembled WGS sequence"/>
</dbReference>
<proteinExistence type="predicted"/>
<feature type="compositionally biased region" description="Polar residues" evidence="1">
    <location>
        <begin position="39"/>
        <end position="48"/>
    </location>
</feature>